<comment type="caution">
    <text evidence="4">The sequence shown here is derived from an EMBL/GenBank/DDBJ whole genome shotgun (WGS) entry which is preliminary data.</text>
</comment>
<dbReference type="SUPFAM" id="SSF51735">
    <property type="entry name" value="NAD(P)-binding Rossmann-fold domains"/>
    <property type="match status" value="1"/>
</dbReference>
<dbReference type="Proteomes" id="UP001430848">
    <property type="component" value="Unassembled WGS sequence"/>
</dbReference>
<dbReference type="Gene3D" id="3.40.50.720">
    <property type="entry name" value="NAD(P)-binding Rossmann-like Domain"/>
    <property type="match status" value="1"/>
</dbReference>
<evidence type="ECO:0000313" key="5">
    <source>
        <dbReference type="Proteomes" id="UP001430848"/>
    </source>
</evidence>
<protein>
    <recommendedName>
        <fullName evidence="3">NAD-dependent epimerase/dehydratase domain-containing protein</fullName>
    </recommendedName>
</protein>
<reference evidence="4 5" key="1">
    <citation type="submission" date="2024-02" db="EMBL/GenBank/DDBJ databases">
        <title>De novo assembly and annotation of 12 fungi associated with fruit tree decline syndrome in Ontario, Canada.</title>
        <authorList>
            <person name="Sulman M."/>
            <person name="Ellouze W."/>
            <person name="Ilyukhin E."/>
        </authorList>
    </citation>
    <scope>NUCLEOTIDE SEQUENCE [LARGE SCALE GENOMIC DNA]</scope>
    <source>
        <strain evidence="4 5">M169</strain>
    </source>
</reference>
<name>A0ABR1NSM1_DIAER</name>
<organism evidence="4 5">
    <name type="scientific">Diaporthe eres</name>
    <name type="common">Phomopsis oblonga</name>
    <dbReference type="NCBI Taxonomy" id="83184"/>
    <lineage>
        <taxon>Eukaryota</taxon>
        <taxon>Fungi</taxon>
        <taxon>Dikarya</taxon>
        <taxon>Ascomycota</taxon>
        <taxon>Pezizomycotina</taxon>
        <taxon>Sordariomycetes</taxon>
        <taxon>Sordariomycetidae</taxon>
        <taxon>Diaporthales</taxon>
        <taxon>Diaporthaceae</taxon>
        <taxon>Diaporthe</taxon>
        <taxon>Diaporthe eres species complex</taxon>
    </lineage>
</organism>
<dbReference type="EMBL" id="JAKNSF020000122">
    <property type="protein sequence ID" value="KAK7713762.1"/>
    <property type="molecule type" value="Genomic_DNA"/>
</dbReference>
<dbReference type="PANTHER" id="PTHR10366:SF562">
    <property type="entry name" value="ALDEHYDE REDUCTASE II (AFU_ORTHOLOGUE AFUA_1G11360)"/>
    <property type="match status" value="1"/>
</dbReference>
<evidence type="ECO:0000256" key="1">
    <source>
        <dbReference type="ARBA" id="ARBA00023002"/>
    </source>
</evidence>
<sequence length="334" mass="36906">MAILNNADLVLPKGSLILVTGASGYMASNLIVEALDAGYRIRGTARSTSKAQKTKEIFNSPNYDAVVVPEMQAPGAFDMAVKGVDAIVHMSSPLNFSPNPKEVVPPAVEGATSILRSAIKEPRIQRFVFTSSSTATSLPTPGVKFYIDKSTWNTEVDDYADFPPPYKPENAFKVYAASKTRAEREVWKFAEEENPQFTINCINPAVNMGRVIDSPGETGGLVIRAFNGNVQWDFLPQYMVNVVDSARLHLAALIDGSVKNERIMAFNVPFNWNVVLDNFRDLFPNKKFPDNQEQQSDISEVDNKLGAELLRKWFGQPGWTGLKESLRQNVAGLE</sequence>
<keyword evidence="5" id="KW-1185">Reference proteome</keyword>
<keyword evidence="1" id="KW-0560">Oxidoreductase</keyword>
<accession>A0ABR1NSM1</accession>
<evidence type="ECO:0000313" key="4">
    <source>
        <dbReference type="EMBL" id="KAK7713762.1"/>
    </source>
</evidence>
<dbReference type="InterPro" id="IPR001509">
    <property type="entry name" value="Epimerase_deHydtase"/>
</dbReference>
<proteinExistence type="inferred from homology"/>
<dbReference type="InterPro" id="IPR050425">
    <property type="entry name" value="NAD(P)_dehydrat-like"/>
</dbReference>
<dbReference type="PANTHER" id="PTHR10366">
    <property type="entry name" value="NAD DEPENDENT EPIMERASE/DEHYDRATASE"/>
    <property type="match status" value="1"/>
</dbReference>
<dbReference type="InterPro" id="IPR036291">
    <property type="entry name" value="NAD(P)-bd_dom_sf"/>
</dbReference>
<evidence type="ECO:0000259" key="3">
    <source>
        <dbReference type="Pfam" id="PF01370"/>
    </source>
</evidence>
<comment type="similarity">
    <text evidence="2">Belongs to the NAD(P)-dependent epimerase/dehydratase family. Dihydroflavonol-4-reductase subfamily.</text>
</comment>
<dbReference type="Pfam" id="PF01370">
    <property type="entry name" value="Epimerase"/>
    <property type="match status" value="1"/>
</dbReference>
<evidence type="ECO:0000256" key="2">
    <source>
        <dbReference type="ARBA" id="ARBA00023445"/>
    </source>
</evidence>
<feature type="domain" description="NAD-dependent epimerase/dehydratase" evidence="3">
    <location>
        <begin position="17"/>
        <end position="209"/>
    </location>
</feature>
<gene>
    <name evidence="4" type="ORF">SLS63_011923</name>
</gene>